<evidence type="ECO:0000313" key="2">
    <source>
        <dbReference type="Proteomes" id="UP000014212"/>
    </source>
</evidence>
<gene>
    <name evidence="1" type="ORF">C801_01448</name>
</gene>
<evidence type="ECO:0000313" key="1">
    <source>
        <dbReference type="EMBL" id="EOS08246.1"/>
    </source>
</evidence>
<protein>
    <submittedName>
        <fullName evidence="1">Uncharacterized protein</fullName>
    </submittedName>
</protein>
<accession>R9HWQ5</accession>
<organism evidence="1 2">
    <name type="scientific">Bacteroides uniformis dnLKV2</name>
    <dbReference type="NCBI Taxonomy" id="1235787"/>
    <lineage>
        <taxon>Bacteria</taxon>
        <taxon>Pseudomonadati</taxon>
        <taxon>Bacteroidota</taxon>
        <taxon>Bacteroidia</taxon>
        <taxon>Bacteroidales</taxon>
        <taxon>Bacteroidaceae</taxon>
        <taxon>Bacteroides</taxon>
    </lineage>
</organism>
<sequence>MEMRSSRAVSILVRLKMEYTFVRSQQSFFGEPAHRAFLAVKLFLYQFSNVYHTEIKKAEPFVTYFNLRHRQAPCS</sequence>
<reference evidence="1 2" key="1">
    <citation type="submission" date="2013-04" db="EMBL/GenBank/DDBJ databases">
        <title>The Genome Sequence of Bacteroides uniformis dnLKV2.</title>
        <authorList>
            <consortium name="The Broad Institute Genomics Platform"/>
            <consortium name="The Broad Institute Genome Sequencing Center for Infectious Disease"/>
            <person name="Earl A."/>
            <person name="Xavier R."/>
            <person name="Kuhn K."/>
            <person name="Stappenbeck T."/>
            <person name="Walker B."/>
            <person name="Young S."/>
            <person name="Zeng Q."/>
            <person name="Gargeya S."/>
            <person name="Fitzgerald M."/>
            <person name="Haas B."/>
            <person name="Abouelleil A."/>
            <person name="Allen A.W."/>
            <person name="Alvarado L."/>
            <person name="Arachchi H.M."/>
            <person name="Berlin A.M."/>
            <person name="Chapman S.B."/>
            <person name="Gainer-Dewar J."/>
            <person name="Goldberg J."/>
            <person name="Griggs A."/>
            <person name="Gujja S."/>
            <person name="Hansen M."/>
            <person name="Howarth C."/>
            <person name="Imamovic A."/>
            <person name="Ireland A."/>
            <person name="Larimer J."/>
            <person name="McCowan C."/>
            <person name="Murphy C."/>
            <person name="Pearson M."/>
            <person name="Poon T.W."/>
            <person name="Priest M."/>
            <person name="Roberts A."/>
            <person name="Saif S."/>
            <person name="Shea T."/>
            <person name="Sisk P."/>
            <person name="Sykes S."/>
            <person name="Wortman J."/>
            <person name="Nusbaum C."/>
            <person name="Birren B."/>
        </authorList>
    </citation>
    <scope>NUCLEOTIDE SEQUENCE [LARGE SCALE GENOMIC DNA]</scope>
    <source>
        <strain evidence="2">dnLKV2</strain>
    </source>
</reference>
<dbReference type="Proteomes" id="UP000014212">
    <property type="component" value="Unassembled WGS sequence"/>
</dbReference>
<proteinExistence type="predicted"/>
<comment type="caution">
    <text evidence="1">The sequence shown here is derived from an EMBL/GenBank/DDBJ whole genome shotgun (WGS) entry which is preliminary data.</text>
</comment>
<dbReference type="HOGENOM" id="CLU_2663607_0_0_10"/>
<name>R9HWQ5_BACUN</name>
<dbReference type="EMBL" id="ASSO01000007">
    <property type="protein sequence ID" value="EOS08246.1"/>
    <property type="molecule type" value="Genomic_DNA"/>
</dbReference>
<dbReference type="AlphaFoldDB" id="R9HWQ5"/>